<reference evidence="10" key="3">
    <citation type="submission" date="2025-09" db="UniProtKB">
        <authorList>
            <consortium name="Ensembl"/>
        </authorList>
    </citation>
    <scope>IDENTIFICATION</scope>
</reference>
<evidence type="ECO:0000256" key="9">
    <source>
        <dbReference type="ARBA" id="ARBA00023136"/>
    </source>
</evidence>
<evidence type="ECO:0000313" key="10">
    <source>
        <dbReference type="Ensembl" id="ENSCMUP00000020667.2"/>
    </source>
</evidence>
<keyword evidence="8" id="KW-1133">Transmembrane helix</keyword>
<dbReference type="InterPro" id="IPR004031">
    <property type="entry name" value="PMP22/EMP/MP20/Claudin"/>
</dbReference>
<accession>A0A8C3H144</accession>
<evidence type="ECO:0000256" key="4">
    <source>
        <dbReference type="ARBA" id="ARBA00022427"/>
    </source>
</evidence>
<keyword evidence="11" id="KW-1185">Reference proteome</keyword>
<dbReference type="Gene3D" id="1.20.140.150">
    <property type="match status" value="1"/>
</dbReference>
<accession>A0A8U7NZG2</accession>
<organism evidence="10 11">
    <name type="scientific">Corvus moneduloides</name>
    <name type="common">New Caledonian crow</name>
    <dbReference type="NCBI Taxonomy" id="1196302"/>
    <lineage>
        <taxon>Eukaryota</taxon>
        <taxon>Metazoa</taxon>
        <taxon>Chordata</taxon>
        <taxon>Craniata</taxon>
        <taxon>Vertebrata</taxon>
        <taxon>Euteleostomi</taxon>
        <taxon>Archelosauria</taxon>
        <taxon>Archosauria</taxon>
        <taxon>Dinosauria</taxon>
        <taxon>Saurischia</taxon>
        <taxon>Theropoda</taxon>
        <taxon>Coelurosauria</taxon>
        <taxon>Aves</taxon>
        <taxon>Neognathae</taxon>
        <taxon>Neoaves</taxon>
        <taxon>Telluraves</taxon>
        <taxon>Australaves</taxon>
        <taxon>Passeriformes</taxon>
        <taxon>Corvoidea</taxon>
        <taxon>Corvidae</taxon>
        <taxon>Corvus</taxon>
    </lineage>
</organism>
<evidence type="ECO:0000256" key="5">
    <source>
        <dbReference type="ARBA" id="ARBA00022475"/>
    </source>
</evidence>
<keyword evidence="5" id="KW-1003">Cell membrane</keyword>
<evidence type="ECO:0000313" key="11">
    <source>
        <dbReference type="Proteomes" id="UP000694553"/>
    </source>
</evidence>
<dbReference type="PROSITE" id="PS01346">
    <property type="entry name" value="CLAUDIN"/>
    <property type="match status" value="1"/>
</dbReference>
<dbReference type="InterPro" id="IPR006187">
    <property type="entry name" value="Claudin"/>
</dbReference>
<dbReference type="Proteomes" id="UP000694553">
    <property type="component" value="Unassembled WGS sequence"/>
</dbReference>
<dbReference type="InterPro" id="IPR017974">
    <property type="entry name" value="Claudin_CS"/>
</dbReference>
<dbReference type="Pfam" id="PF00822">
    <property type="entry name" value="PMP22_Claudin"/>
    <property type="match status" value="1"/>
</dbReference>
<evidence type="ECO:0000256" key="8">
    <source>
        <dbReference type="ARBA" id="ARBA00022989"/>
    </source>
</evidence>
<dbReference type="GO" id="GO:0005198">
    <property type="term" value="F:structural molecule activity"/>
    <property type="evidence" value="ECO:0007669"/>
    <property type="project" value="InterPro"/>
</dbReference>
<keyword evidence="4" id="KW-0796">Tight junction</keyword>
<dbReference type="Ensembl" id="ENSCMUT00000022193.2">
    <property type="protein sequence ID" value="ENSCMUP00000020667.2"/>
    <property type="gene ID" value="ENSCMUG00000012742.2"/>
</dbReference>
<evidence type="ECO:0000256" key="2">
    <source>
        <dbReference type="ARBA" id="ARBA00004651"/>
    </source>
</evidence>
<dbReference type="GO" id="GO:0005923">
    <property type="term" value="C:bicellular tight junction"/>
    <property type="evidence" value="ECO:0007669"/>
    <property type="project" value="UniProtKB-SubCell"/>
</dbReference>
<dbReference type="GO" id="GO:0005886">
    <property type="term" value="C:plasma membrane"/>
    <property type="evidence" value="ECO:0007669"/>
    <property type="project" value="UniProtKB-SubCell"/>
</dbReference>
<dbReference type="PANTHER" id="PTHR12002">
    <property type="entry name" value="CLAUDIN"/>
    <property type="match status" value="1"/>
</dbReference>
<sequence>GHTPVGGMLLALLGWVSSCVTTFLPLWKNLNLDLNELEVWNMGLWQVCITQEEGVVECQAHGSFLALPPELRISRLLMCLSNGLGLLGCLLAALGLEGWRTCEDKPGRKQRLLLAGGVTLGMAGITTLVPISWVAYNTVLDFWDETVPDIVPRWEFGEATFLGWFAGAFLAAGGLLLACSARSTRTATPLAPACHQAPAVRGLGGGHHLVPCPVSPLEGPADSGIPRGSKVRSPLSPILKPALCSLGGEGVGGQGKGTVMIPENSDAAGLGTELVVLRVKRERQVLSPSKEESKEVELRGQCSWPSPSEKLHPLPAALGGLTNPGSIERLFWL</sequence>
<name>A0A8C3H144_CORMO</name>
<dbReference type="AlphaFoldDB" id="A0A8C3H144"/>
<keyword evidence="6" id="KW-0812">Transmembrane</keyword>
<reference evidence="10" key="2">
    <citation type="submission" date="2025-08" db="UniProtKB">
        <authorList>
            <consortium name="Ensembl"/>
        </authorList>
    </citation>
    <scope>IDENTIFICATION</scope>
</reference>
<dbReference type="PRINTS" id="PR01077">
    <property type="entry name" value="CLAUDIN"/>
</dbReference>
<evidence type="ECO:0000256" key="1">
    <source>
        <dbReference type="ARBA" id="ARBA00004435"/>
    </source>
</evidence>
<keyword evidence="7" id="KW-0965">Cell junction</keyword>
<proteinExistence type="inferred from homology"/>
<keyword evidence="9" id="KW-0472">Membrane</keyword>
<reference evidence="11" key="1">
    <citation type="submission" date="2019-10" db="EMBL/GenBank/DDBJ databases">
        <title>Corvus moneduloides (New Caledonian crow) genome, bCorMon1, primary haplotype.</title>
        <authorList>
            <person name="Rutz C."/>
            <person name="Fungtammasan C."/>
            <person name="Mountcastle J."/>
            <person name="Formenti G."/>
            <person name="Chow W."/>
            <person name="Howe K."/>
            <person name="Steele M.P."/>
            <person name="Fernandes J."/>
            <person name="Gilbert M.T.P."/>
            <person name="Fedrigo O."/>
            <person name="Jarvis E.D."/>
            <person name="Gemmell N."/>
        </authorList>
    </citation>
    <scope>NUCLEOTIDE SEQUENCE [LARGE SCALE GENOMIC DNA]</scope>
</reference>
<evidence type="ECO:0000256" key="6">
    <source>
        <dbReference type="ARBA" id="ARBA00022692"/>
    </source>
</evidence>
<protein>
    <submittedName>
        <fullName evidence="10">Uncharacterized protein</fullName>
    </submittedName>
</protein>
<comment type="similarity">
    <text evidence="3">Belongs to the claudin family.</text>
</comment>
<comment type="subcellular location">
    <subcellularLocation>
        <location evidence="1">Cell junction</location>
        <location evidence="1">Tight junction</location>
    </subcellularLocation>
    <subcellularLocation>
        <location evidence="2">Cell membrane</location>
        <topology evidence="2">Multi-pass membrane protein</topology>
    </subcellularLocation>
</comment>
<evidence type="ECO:0000256" key="3">
    <source>
        <dbReference type="ARBA" id="ARBA00008295"/>
    </source>
</evidence>
<evidence type="ECO:0000256" key="7">
    <source>
        <dbReference type="ARBA" id="ARBA00022949"/>
    </source>
</evidence>